<dbReference type="OrthoDB" id="2016263at2759"/>
<evidence type="ECO:0000313" key="2">
    <source>
        <dbReference type="Proteomes" id="UP000275846"/>
    </source>
</evidence>
<reference evidence="1 2" key="2">
    <citation type="submission" date="2018-11" db="EMBL/GenBank/DDBJ databases">
        <authorList>
            <consortium name="Pathogen Informatics"/>
        </authorList>
    </citation>
    <scope>NUCLEOTIDE SEQUENCE [LARGE SCALE GENOMIC DNA]</scope>
    <source>
        <strain evidence="1 2">NST_G2</strain>
    </source>
</reference>
<protein>
    <submittedName>
        <fullName evidence="3">Exostosin domain-containing protein</fullName>
    </submittedName>
</protein>
<dbReference type="PANTHER" id="PTHR14776:SF1">
    <property type="entry name" value="CADHERIN-LIKE AND PC-ESTERASE DOMAIN-CONTAINING PROTEIN 1"/>
    <property type="match status" value="1"/>
</dbReference>
<dbReference type="PANTHER" id="PTHR14776">
    <property type="entry name" value="CADHERIN-LIKE AND PC-ESTERASE DOMAIN-CONTAINING PROTEIN 1"/>
    <property type="match status" value="1"/>
</dbReference>
<evidence type="ECO:0000313" key="3">
    <source>
        <dbReference type="WBParaSite" id="SSLN_0001139801-mRNA-1"/>
    </source>
</evidence>
<accession>A0A183T3C7</accession>
<dbReference type="Proteomes" id="UP000275846">
    <property type="component" value="Unassembled WGS sequence"/>
</dbReference>
<dbReference type="AlphaFoldDB" id="A0A183T3C7"/>
<dbReference type="WBParaSite" id="SSLN_0001139801-mRNA-1">
    <property type="protein sequence ID" value="SSLN_0001139801-mRNA-1"/>
    <property type="gene ID" value="SSLN_0001139801"/>
</dbReference>
<dbReference type="EMBL" id="UYSU01036208">
    <property type="protein sequence ID" value="VDL97360.1"/>
    <property type="molecule type" value="Genomic_DNA"/>
</dbReference>
<reference evidence="3" key="1">
    <citation type="submission" date="2016-06" db="UniProtKB">
        <authorList>
            <consortium name="WormBaseParasite"/>
        </authorList>
    </citation>
    <scope>IDENTIFICATION</scope>
</reference>
<organism evidence="3">
    <name type="scientific">Schistocephalus solidus</name>
    <name type="common">Tapeworm</name>
    <dbReference type="NCBI Taxonomy" id="70667"/>
    <lineage>
        <taxon>Eukaryota</taxon>
        <taxon>Metazoa</taxon>
        <taxon>Spiralia</taxon>
        <taxon>Lophotrochozoa</taxon>
        <taxon>Platyhelminthes</taxon>
        <taxon>Cestoda</taxon>
        <taxon>Eucestoda</taxon>
        <taxon>Diphyllobothriidea</taxon>
        <taxon>Diphyllobothriidae</taxon>
        <taxon>Schistocephalus</taxon>
    </lineage>
</organism>
<dbReference type="STRING" id="70667.A0A183T3C7"/>
<keyword evidence="2" id="KW-1185">Reference proteome</keyword>
<name>A0A183T3C7_SCHSO</name>
<evidence type="ECO:0000313" key="1">
    <source>
        <dbReference type="EMBL" id="VDL97360.1"/>
    </source>
</evidence>
<sequence>VSIAFTFNLFRPSGLIFISKRTVEFTVSEGHLFAQVCAAVDYADCPRPGRKIRKACKNISIGLGTTDFHFYVNWRQIKDNWKPWLRHQLSFRLTDTAGGLKCAKATCVIKMRFVRQLRHLPSDVADNQVCLHFQVLFVGDSTLRGLMYALLEHVNRSLENWRQSHDMLVFQRGAYGGRYEAVEEGEAAFRPVVAFAYFPLFWLAKPSPSSLTEAVTGLFGRLNISRLTEVTLVVGGAQWITLKHLVEIDRLIRMTRASISDGNIETRSSGKRQVASGGVSWTAIHSLGPGLNTSTRMLNAPVIFIECYKPGLPIGMQHITPRRELPIWYYFGNSSLV</sequence>
<proteinExistence type="predicted"/>
<gene>
    <name evidence="1" type="ORF">SSLN_LOCUS10975</name>
</gene>